<gene>
    <name evidence="13" type="ORF">ACFFN0_01545</name>
</gene>
<evidence type="ECO:0000256" key="5">
    <source>
        <dbReference type="ARBA" id="ARBA00022692"/>
    </source>
</evidence>
<dbReference type="EMBL" id="JBHMAX010000002">
    <property type="protein sequence ID" value="MFB9730723.1"/>
    <property type="molecule type" value="Genomic_DNA"/>
</dbReference>
<keyword evidence="4" id="KW-0645">Protease</keyword>
<dbReference type="PROSITE" id="PS50106">
    <property type="entry name" value="PDZ"/>
    <property type="match status" value="1"/>
</dbReference>
<keyword evidence="9 13" id="KW-0482">Metalloprotease</keyword>
<accession>A0ABV5UZ16</accession>
<dbReference type="InterPro" id="IPR004387">
    <property type="entry name" value="Pept_M50_Zn"/>
</dbReference>
<evidence type="ECO:0000259" key="12">
    <source>
        <dbReference type="PROSITE" id="PS50106"/>
    </source>
</evidence>
<name>A0ABV5UZ16_9MICO</name>
<dbReference type="InterPro" id="IPR036034">
    <property type="entry name" value="PDZ_sf"/>
</dbReference>
<evidence type="ECO:0000256" key="6">
    <source>
        <dbReference type="ARBA" id="ARBA00022801"/>
    </source>
</evidence>
<protein>
    <submittedName>
        <fullName evidence="13">RIP metalloprotease</fullName>
    </submittedName>
</protein>
<evidence type="ECO:0000256" key="4">
    <source>
        <dbReference type="ARBA" id="ARBA00022670"/>
    </source>
</evidence>
<evidence type="ECO:0000256" key="9">
    <source>
        <dbReference type="ARBA" id="ARBA00023049"/>
    </source>
</evidence>
<sequence>MYLLGVLVMVVGIALSIALHEVGHLLPAKRFGVKVTQYMVGFGPTLWSRRRGETEYGVKAVPLGGYVRMIGMFPPRAADGGRLRRSSSNPFHQMIEQARTDSLDEVEPGEEHRTFYRLPVWQRLVVMAGGPLMNLGIAAVLVTLLLTVHGVGTLTPTVSAVAECANTDVADDSCEGQDPSPALAAGLQAGDTIVAVDGTPVSTWSQTTYAIQNAGDTAAFTVERDGGRRTLEADLVLRERPLMTPDGQYQVDEDGELVLGQVGFLGASPTFVYEPQPITAVPGFVGDMFTGTARIVLTLPQRMVDVAQTVAGVEERDAEGPMSVVGVGRVAGEVADGALGDAGDSLTDRFWILLSLVASLNMALFVFNLIPLLPLDGGHIAGALWEGLKKAWHRVRGLPAPAPVDTAKALPVAYAVAVGLLGMTALLIYADIVTPIRLT</sequence>
<feature type="transmembrane region" description="Helical" evidence="11">
    <location>
        <begin position="350"/>
        <end position="370"/>
    </location>
</feature>
<comment type="caution">
    <text evidence="13">The sequence shown here is derived from an EMBL/GenBank/DDBJ whole genome shotgun (WGS) entry which is preliminary data.</text>
</comment>
<dbReference type="InterPro" id="IPR041489">
    <property type="entry name" value="PDZ_6"/>
</dbReference>
<feature type="domain" description="PDZ" evidence="12">
    <location>
        <begin position="180"/>
        <end position="226"/>
    </location>
</feature>
<dbReference type="InterPro" id="IPR008915">
    <property type="entry name" value="Peptidase_M50"/>
</dbReference>
<comment type="subcellular location">
    <subcellularLocation>
        <location evidence="2">Membrane</location>
        <topology evidence="2">Multi-pass membrane protein</topology>
    </subcellularLocation>
</comment>
<dbReference type="Gene3D" id="2.30.42.10">
    <property type="match status" value="1"/>
</dbReference>
<dbReference type="SMART" id="SM00228">
    <property type="entry name" value="PDZ"/>
    <property type="match status" value="1"/>
</dbReference>
<evidence type="ECO:0000313" key="14">
    <source>
        <dbReference type="Proteomes" id="UP001589613"/>
    </source>
</evidence>
<evidence type="ECO:0000313" key="13">
    <source>
        <dbReference type="EMBL" id="MFB9730723.1"/>
    </source>
</evidence>
<evidence type="ECO:0000256" key="1">
    <source>
        <dbReference type="ARBA" id="ARBA00001947"/>
    </source>
</evidence>
<dbReference type="SUPFAM" id="SSF50156">
    <property type="entry name" value="PDZ domain-like"/>
    <property type="match status" value="1"/>
</dbReference>
<dbReference type="RefSeq" id="WP_181409482.1">
    <property type="nucleotide sequence ID" value="NZ_JBHMAX010000002.1"/>
</dbReference>
<evidence type="ECO:0000256" key="3">
    <source>
        <dbReference type="ARBA" id="ARBA00007931"/>
    </source>
</evidence>
<dbReference type="Pfam" id="PF02163">
    <property type="entry name" value="Peptidase_M50"/>
    <property type="match status" value="1"/>
</dbReference>
<keyword evidence="7" id="KW-0862">Zinc</keyword>
<evidence type="ECO:0000256" key="8">
    <source>
        <dbReference type="ARBA" id="ARBA00022989"/>
    </source>
</evidence>
<feature type="transmembrane region" description="Helical" evidence="11">
    <location>
        <begin position="124"/>
        <end position="146"/>
    </location>
</feature>
<comment type="cofactor">
    <cofactor evidence="1">
        <name>Zn(2+)</name>
        <dbReference type="ChEBI" id="CHEBI:29105"/>
    </cofactor>
</comment>
<keyword evidence="5 11" id="KW-0812">Transmembrane</keyword>
<comment type="similarity">
    <text evidence="3">Belongs to the peptidase M50B family.</text>
</comment>
<organism evidence="13 14">
    <name type="scientific">Ornithinimicrobium kibberense</name>
    <dbReference type="NCBI Taxonomy" id="282060"/>
    <lineage>
        <taxon>Bacteria</taxon>
        <taxon>Bacillati</taxon>
        <taxon>Actinomycetota</taxon>
        <taxon>Actinomycetes</taxon>
        <taxon>Micrococcales</taxon>
        <taxon>Ornithinimicrobiaceae</taxon>
        <taxon>Ornithinimicrobium</taxon>
    </lineage>
</organism>
<proteinExistence type="inferred from homology"/>
<dbReference type="GO" id="GO:0008237">
    <property type="term" value="F:metallopeptidase activity"/>
    <property type="evidence" value="ECO:0007669"/>
    <property type="project" value="UniProtKB-KW"/>
</dbReference>
<evidence type="ECO:0000256" key="2">
    <source>
        <dbReference type="ARBA" id="ARBA00004141"/>
    </source>
</evidence>
<dbReference type="Pfam" id="PF17820">
    <property type="entry name" value="PDZ_6"/>
    <property type="match status" value="1"/>
</dbReference>
<keyword evidence="14" id="KW-1185">Reference proteome</keyword>
<dbReference type="PANTHER" id="PTHR42837">
    <property type="entry name" value="REGULATOR OF SIGMA-E PROTEASE RSEP"/>
    <property type="match status" value="1"/>
</dbReference>
<feature type="transmembrane region" description="Helical" evidence="11">
    <location>
        <begin position="412"/>
        <end position="430"/>
    </location>
</feature>
<keyword evidence="8 11" id="KW-1133">Transmembrane helix</keyword>
<dbReference type="InterPro" id="IPR001478">
    <property type="entry name" value="PDZ"/>
</dbReference>
<keyword evidence="6" id="KW-0378">Hydrolase</keyword>
<evidence type="ECO:0000256" key="7">
    <source>
        <dbReference type="ARBA" id="ARBA00022833"/>
    </source>
</evidence>
<evidence type="ECO:0000256" key="11">
    <source>
        <dbReference type="SAM" id="Phobius"/>
    </source>
</evidence>
<evidence type="ECO:0000256" key="10">
    <source>
        <dbReference type="ARBA" id="ARBA00023136"/>
    </source>
</evidence>
<dbReference type="PANTHER" id="PTHR42837:SF2">
    <property type="entry name" value="MEMBRANE METALLOPROTEASE ARASP2, CHLOROPLASTIC-RELATED"/>
    <property type="match status" value="1"/>
</dbReference>
<dbReference type="Proteomes" id="UP001589613">
    <property type="component" value="Unassembled WGS sequence"/>
</dbReference>
<keyword evidence="10 11" id="KW-0472">Membrane</keyword>
<reference evidence="13 14" key="1">
    <citation type="submission" date="2024-09" db="EMBL/GenBank/DDBJ databases">
        <authorList>
            <person name="Sun Q."/>
            <person name="Mori K."/>
        </authorList>
    </citation>
    <scope>NUCLEOTIDE SEQUENCE [LARGE SCALE GENOMIC DNA]</scope>
    <source>
        <strain evidence="13 14">JCM 12763</strain>
    </source>
</reference>
<dbReference type="CDD" id="cd06163">
    <property type="entry name" value="S2P-M50_PDZ_RseP-like"/>
    <property type="match status" value="1"/>
</dbReference>